<dbReference type="PANTHER" id="PTHR23236">
    <property type="entry name" value="EUKARYOTIC TRANSLATION INITIATION FACTOR 4B/4H"/>
    <property type="match status" value="1"/>
</dbReference>
<feature type="domain" description="RRM" evidence="9">
    <location>
        <begin position="380"/>
        <end position="495"/>
    </location>
</feature>
<dbReference type="InterPro" id="IPR012677">
    <property type="entry name" value="Nucleotide-bd_a/b_plait_sf"/>
</dbReference>
<accession>A0AAD5Y9R5</accession>
<feature type="compositionally biased region" description="Polar residues" evidence="8">
    <location>
        <begin position="504"/>
        <end position="520"/>
    </location>
</feature>
<feature type="compositionally biased region" description="Acidic residues" evidence="8">
    <location>
        <begin position="416"/>
        <end position="430"/>
    </location>
</feature>
<comment type="caution">
    <text evidence="10">The sequence shown here is derived from an EMBL/GenBank/DDBJ whole genome shotgun (WGS) entry which is preliminary data.</text>
</comment>
<evidence type="ECO:0000256" key="2">
    <source>
        <dbReference type="ARBA" id="ARBA00004604"/>
    </source>
</evidence>
<sequence length="631" mass="69446">MSLSSLLLKDKGKAASVDKGLDDIFKSTVVAHSESAVASSSKEHGKSTKKEKKRKSHEDDVPTSSKRVKPDTEEQIEVEKTEKSKKKEKKSKGKKELSQSAPEDLAIESPSASPSKATVSFADVEPDKSDSEDEADPSAIVHESLLKGSKSKGKAKASPHQKYVPSEETPERRNARTIFVGNVSVEVAKSRPLLKQLKRHILSFVPTAKIESVRFRSVAFQNPTSELPSSKTNEKGKEKEGRQHDRDRASSWRQQQTSKRGDGEDEGGPTSNPDNNKIYLSTAEKKRVAYIKHEFHSSVDSVNAYIVFAHPTPVDKDRPSNLPPPKPVMDPYEAAQTAASKGDETVFQERTIRVDVVGSQDGDVKGKKANGADVVGDPKRTIFVGSLDFASKEEDLRVFFEGLISTERGPPPQSQDDPEVEESDAEEEEETKTATSKKHSWVKRVRIIRDKDTLLGKGFAYIQFIDRECVDEVLSMEQSRLKFAKRKLRVQRCKTLPGSTQKIASVPTQTKGSVTSTTRKPSSHPVASRPKVSGPIPKGDPTLGTKISHLSKEERKQVKASDADRVARRLAKKSMAKAKMSLIEKGVKGGDRERVRKRVGSEKRGAGGDKGKKSGGRVRSQKALSKLNTKK</sequence>
<keyword evidence="5 7" id="KW-0694">RNA-binding</keyword>
<evidence type="ECO:0000256" key="3">
    <source>
        <dbReference type="ARBA" id="ARBA00007077"/>
    </source>
</evidence>
<feature type="compositionally biased region" description="Basic residues" evidence="8">
    <location>
        <begin position="149"/>
        <end position="159"/>
    </location>
</feature>
<dbReference type="GO" id="GO:0005730">
    <property type="term" value="C:nucleolus"/>
    <property type="evidence" value="ECO:0007669"/>
    <property type="project" value="UniProtKB-SubCell"/>
</dbReference>
<feature type="compositionally biased region" description="Basic and acidic residues" evidence="8">
    <location>
        <begin position="232"/>
        <end position="250"/>
    </location>
</feature>
<feature type="compositionally biased region" description="Basic and acidic residues" evidence="8">
    <location>
        <begin position="68"/>
        <end position="82"/>
    </location>
</feature>
<evidence type="ECO:0000256" key="6">
    <source>
        <dbReference type="ARBA" id="ARBA00023242"/>
    </source>
</evidence>
<feature type="compositionally biased region" description="Low complexity" evidence="8">
    <location>
        <begin position="27"/>
        <end position="40"/>
    </location>
</feature>
<evidence type="ECO:0000256" key="1">
    <source>
        <dbReference type="ARBA" id="ARBA00002475"/>
    </source>
</evidence>
<dbReference type="PROSITE" id="PS50102">
    <property type="entry name" value="RRM"/>
    <property type="match status" value="1"/>
</dbReference>
<dbReference type="EMBL" id="JANAWD010000529">
    <property type="protein sequence ID" value="KAJ3478217.1"/>
    <property type="molecule type" value="Genomic_DNA"/>
</dbReference>
<dbReference type="AlphaFoldDB" id="A0AAD5Y9R5"/>
<evidence type="ECO:0000256" key="5">
    <source>
        <dbReference type="ARBA" id="ARBA00022884"/>
    </source>
</evidence>
<feature type="compositionally biased region" description="Basic residues" evidence="8">
    <location>
        <begin position="83"/>
        <end position="93"/>
    </location>
</feature>
<reference evidence="10" key="1">
    <citation type="submission" date="2022-07" db="EMBL/GenBank/DDBJ databases">
        <title>Genome Sequence of Physisporinus lineatus.</title>
        <authorList>
            <person name="Buettner E."/>
        </authorList>
    </citation>
    <scope>NUCLEOTIDE SEQUENCE</scope>
    <source>
        <strain evidence="10">VT162</strain>
    </source>
</reference>
<dbReference type="Gene3D" id="3.30.70.330">
    <property type="match status" value="1"/>
</dbReference>
<dbReference type="PANTHER" id="PTHR23236:SF25">
    <property type="entry name" value="RNA-BINDING PROTEIN 34"/>
    <property type="match status" value="1"/>
</dbReference>
<feature type="compositionally biased region" description="Basic and acidic residues" evidence="8">
    <location>
        <begin position="585"/>
        <end position="612"/>
    </location>
</feature>
<keyword evidence="6" id="KW-0539">Nucleus</keyword>
<dbReference type="SMART" id="SM00360">
    <property type="entry name" value="RRM"/>
    <property type="match status" value="1"/>
</dbReference>
<name>A0AAD5Y9R5_9APHY</name>
<feature type="region of interest" description="Disordered" evidence="8">
    <location>
        <begin position="223"/>
        <end position="278"/>
    </location>
</feature>
<feature type="compositionally biased region" description="Basic and acidic residues" evidence="8">
    <location>
        <begin position="550"/>
        <end position="567"/>
    </location>
</feature>
<evidence type="ECO:0000259" key="9">
    <source>
        <dbReference type="PROSITE" id="PS50102"/>
    </source>
</evidence>
<keyword evidence="11" id="KW-1185">Reference proteome</keyword>
<protein>
    <recommendedName>
        <fullName evidence="4">Nucleolar protein 12</fullName>
    </recommendedName>
</protein>
<proteinExistence type="inferred from homology"/>
<dbReference type="GO" id="GO:0000463">
    <property type="term" value="P:maturation of LSU-rRNA from tricistronic rRNA transcript (SSU-rRNA, 5.8S rRNA, LSU-rRNA)"/>
    <property type="evidence" value="ECO:0007669"/>
    <property type="project" value="TreeGrafter"/>
</dbReference>
<dbReference type="SUPFAM" id="SSF54928">
    <property type="entry name" value="RNA-binding domain, RBD"/>
    <property type="match status" value="1"/>
</dbReference>
<dbReference type="InterPro" id="IPR000504">
    <property type="entry name" value="RRM_dom"/>
</dbReference>
<comment type="similarity">
    <text evidence="3">Belongs to the RRM RBM34 family.</text>
</comment>
<feature type="compositionally biased region" description="Polar residues" evidence="8">
    <location>
        <begin position="269"/>
        <end position="278"/>
    </location>
</feature>
<gene>
    <name evidence="10" type="ORF">NLI96_g9912</name>
</gene>
<organism evidence="10 11">
    <name type="scientific">Meripilus lineatus</name>
    <dbReference type="NCBI Taxonomy" id="2056292"/>
    <lineage>
        <taxon>Eukaryota</taxon>
        <taxon>Fungi</taxon>
        <taxon>Dikarya</taxon>
        <taxon>Basidiomycota</taxon>
        <taxon>Agaricomycotina</taxon>
        <taxon>Agaricomycetes</taxon>
        <taxon>Polyporales</taxon>
        <taxon>Meripilaceae</taxon>
        <taxon>Meripilus</taxon>
    </lineage>
</organism>
<evidence type="ECO:0000256" key="7">
    <source>
        <dbReference type="PROSITE-ProRule" id="PRU00176"/>
    </source>
</evidence>
<dbReference type="Proteomes" id="UP001212997">
    <property type="component" value="Unassembled WGS sequence"/>
</dbReference>
<feature type="region of interest" description="Disordered" evidence="8">
    <location>
        <begin position="1"/>
        <end position="178"/>
    </location>
</feature>
<comment type="subcellular location">
    <subcellularLocation>
        <location evidence="2">Nucleus</location>
        <location evidence="2">Nucleolus</location>
    </subcellularLocation>
</comment>
<feature type="region of interest" description="Disordered" evidence="8">
    <location>
        <begin position="403"/>
        <end position="437"/>
    </location>
</feature>
<evidence type="ECO:0000256" key="4">
    <source>
        <dbReference type="ARBA" id="ARBA00015520"/>
    </source>
</evidence>
<evidence type="ECO:0000256" key="8">
    <source>
        <dbReference type="SAM" id="MobiDB-lite"/>
    </source>
</evidence>
<evidence type="ECO:0000313" key="10">
    <source>
        <dbReference type="EMBL" id="KAJ3478217.1"/>
    </source>
</evidence>
<evidence type="ECO:0000313" key="11">
    <source>
        <dbReference type="Proteomes" id="UP001212997"/>
    </source>
</evidence>
<dbReference type="InterPro" id="IPR035979">
    <property type="entry name" value="RBD_domain_sf"/>
</dbReference>
<feature type="compositionally biased region" description="Polar residues" evidence="8">
    <location>
        <begin position="622"/>
        <end position="631"/>
    </location>
</feature>
<feature type="region of interest" description="Disordered" evidence="8">
    <location>
        <begin position="504"/>
        <end position="631"/>
    </location>
</feature>
<dbReference type="GO" id="GO:0019843">
    <property type="term" value="F:rRNA binding"/>
    <property type="evidence" value="ECO:0007669"/>
    <property type="project" value="TreeGrafter"/>
</dbReference>
<comment type="function">
    <text evidence="1">Involved in pre-25S rRNA processing.</text>
</comment>